<dbReference type="AlphaFoldDB" id="A0A6N7IXD6"/>
<evidence type="ECO:0000256" key="4">
    <source>
        <dbReference type="ARBA" id="ARBA00022605"/>
    </source>
</evidence>
<evidence type="ECO:0000256" key="8">
    <source>
        <dbReference type="ARBA" id="ARBA00058118"/>
    </source>
</evidence>
<dbReference type="GO" id="GO:0055129">
    <property type="term" value="P:L-proline biosynthetic process"/>
    <property type="evidence" value="ECO:0007669"/>
    <property type="project" value="UniProtKB-UniRule"/>
</dbReference>
<evidence type="ECO:0000256" key="6">
    <source>
        <dbReference type="ARBA" id="ARBA00022857"/>
    </source>
</evidence>
<dbReference type="SUPFAM" id="SSF51735">
    <property type="entry name" value="NAD(P)-binding Rossmann-fold domains"/>
    <property type="match status" value="1"/>
</dbReference>
<evidence type="ECO:0000259" key="12">
    <source>
        <dbReference type="Pfam" id="PF03807"/>
    </source>
</evidence>
<sequence length="267" mass="28275">MRKKIGFIGAGNMGTAIMKGILKNGLASKDQVIASCHTEETKNRIASELGIEMTLDNCEAANADIVFFAVKPNVLPDVAAEVKHVLTEDQLIISIAAGFDLKKLHFILGGDLHIIRSMPNTPAMVGEAMSALCSDEKSTDDDRKTAIDLFNSFGKAEFVPESLMDAVTGVSGSSPAFIYMVIEAMADAAVAEGMPRKQAYIFAAQSVLGSAKMVLDTGRHPGELKDAVTSPSGTTIEGVAALERDGLRAAMIDAVRTAAQKSRDLSK</sequence>
<dbReference type="Pfam" id="PF14748">
    <property type="entry name" value="P5CR_dimer"/>
    <property type="match status" value="1"/>
</dbReference>
<comment type="catalytic activity">
    <reaction evidence="9">
        <text>L-proline + NADP(+) = (S)-1-pyrroline-5-carboxylate + NADPH + 2 H(+)</text>
        <dbReference type="Rhea" id="RHEA:14109"/>
        <dbReference type="ChEBI" id="CHEBI:15378"/>
        <dbReference type="ChEBI" id="CHEBI:17388"/>
        <dbReference type="ChEBI" id="CHEBI:57783"/>
        <dbReference type="ChEBI" id="CHEBI:58349"/>
        <dbReference type="ChEBI" id="CHEBI:60039"/>
        <dbReference type="EC" id="1.5.1.2"/>
    </reaction>
</comment>
<evidence type="ECO:0000256" key="7">
    <source>
        <dbReference type="ARBA" id="ARBA00023002"/>
    </source>
</evidence>
<evidence type="ECO:0000256" key="9">
    <source>
        <dbReference type="HAMAP-Rule" id="MF_01925"/>
    </source>
</evidence>
<keyword evidence="5 9" id="KW-0641">Proline biosynthesis</keyword>
<dbReference type="InterPro" id="IPR008927">
    <property type="entry name" value="6-PGluconate_DH-like_C_sf"/>
</dbReference>
<feature type="domain" description="Pyrroline-5-carboxylate reductase catalytic N-terminal" evidence="12">
    <location>
        <begin position="4"/>
        <end position="98"/>
    </location>
</feature>
<evidence type="ECO:0000256" key="3">
    <source>
        <dbReference type="ARBA" id="ARBA00022490"/>
    </source>
</evidence>
<dbReference type="InterPro" id="IPR029036">
    <property type="entry name" value="P5CR_dimer"/>
</dbReference>
<comment type="function">
    <text evidence="8 9">Catalyzes the reduction of 1-pyrroline-5-carboxylate (PCA) to L-proline.</text>
</comment>
<accession>A0A6N7IXD6</accession>
<dbReference type="PANTHER" id="PTHR11645:SF0">
    <property type="entry name" value="PYRROLINE-5-CARBOXYLATE REDUCTASE 3"/>
    <property type="match status" value="1"/>
</dbReference>
<reference evidence="14" key="1">
    <citation type="journal article" date="2020" name="Appl. Environ. Microbiol.">
        <title>Medium-Chain Fatty Acid Synthesis by 'Candidatus Weimeria bifida' gen. nov., sp. nov., and 'Candidatus Pseudoramibacter fermentans' sp. nov.</title>
        <authorList>
            <person name="Scarborough M.J."/>
            <person name="Myers K.S."/>
            <person name="Donohue T.J."/>
            <person name="Noguera D.R."/>
        </authorList>
    </citation>
    <scope>NUCLEOTIDE SEQUENCE</scope>
    <source>
        <strain evidence="14">LCO1.1</strain>
    </source>
</reference>
<dbReference type="EC" id="1.5.1.2" evidence="9 10"/>
<evidence type="ECO:0000256" key="1">
    <source>
        <dbReference type="ARBA" id="ARBA00004496"/>
    </source>
</evidence>
<keyword evidence="3 9" id="KW-0963">Cytoplasm</keyword>
<dbReference type="FunFam" id="3.40.50.720:FF:000190">
    <property type="entry name" value="Pyrroline-5-carboxylate reductase"/>
    <property type="match status" value="1"/>
</dbReference>
<dbReference type="InterPro" id="IPR036291">
    <property type="entry name" value="NAD(P)-bd_dom_sf"/>
</dbReference>
<comment type="pathway">
    <text evidence="9">Amino-acid biosynthesis; L-proline biosynthesis; L-proline from L-glutamate 5-semialdehyde: step 1/1.</text>
</comment>
<evidence type="ECO:0000256" key="10">
    <source>
        <dbReference type="NCBIfam" id="TIGR00112"/>
    </source>
</evidence>
<evidence type="ECO:0000259" key="13">
    <source>
        <dbReference type="Pfam" id="PF14748"/>
    </source>
</evidence>
<dbReference type="FunFam" id="1.10.3730.10:FF:000001">
    <property type="entry name" value="Pyrroline-5-carboxylate reductase"/>
    <property type="match status" value="1"/>
</dbReference>
<keyword evidence="15" id="KW-1185">Reference proteome</keyword>
<dbReference type="EMBL" id="VOGC01000002">
    <property type="protein sequence ID" value="MQN00985.1"/>
    <property type="molecule type" value="Genomic_DNA"/>
</dbReference>
<dbReference type="GO" id="GO:0004735">
    <property type="term" value="F:pyrroline-5-carboxylate reductase activity"/>
    <property type="evidence" value="ECO:0007669"/>
    <property type="project" value="UniProtKB-UniRule"/>
</dbReference>
<evidence type="ECO:0000256" key="5">
    <source>
        <dbReference type="ARBA" id="ARBA00022650"/>
    </source>
</evidence>
<dbReference type="NCBIfam" id="TIGR00112">
    <property type="entry name" value="proC"/>
    <property type="match status" value="1"/>
</dbReference>
<dbReference type="InterPro" id="IPR000304">
    <property type="entry name" value="Pyrroline-COOH_reductase"/>
</dbReference>
<dbReference type="UniPathway" id="UPA00098">
    <property type="reaction ID" value="UER00361"/>
</dbReference>
<protein>
    <recommendedName>
        <fullName evidence="9 10">Pyrroline-5-carboxylate reductase</fullName>
        <shortName evidence="9">P5C reductase</shortName>
        <shortName evidence="9">P5CR</shortName>
        <ecNumber evidence="9 10">1.5.1.2</ecNumber>
    </recommendedName>
    <alternativeName>
        <fullName evidence="9">PCA reductase</fullName>
    </alternativeName>
</protein>
<dbReference type="Gene3D" id="1.10.3730.10">
    <property type="entry name" value="ProC C-terminal domain-like"/>
    <property type="match status" value="1"/>
</dbReference>
<name>A0A6N7IXD6_9FIRM</name>
<keyword evidence="4 9" id="KW-0028">Amino-acid biosynthesis</keyword>
<comment type="similarity">
    <text evidence="2 9">Belongs to the pyrroline-5-carboxylate reductase family.</text>
</comment>
<evidence type="ECO:0000313" key="14">
    <source>
        <dbReference type="EMBL" id="MQN00985.1"/>
    </source>
</evidence>
<dbReference type="HAMAP" id="MF_01925">
    <property type="entry name" value="P5C_reductase"/>
    <property type="match status" value="1"/>
</dbReference>
<organism evidence="14 15">
    <name type="scientific">Candidatus Weimeria bifida</name>
    <dbReference type="NCBI Taxonomy" id="2599074"/>
    <lineage>
        <taxon>Bacteria</taxon>
        <taxon>Bacillati</taxon>
        <taxon>Bacillota</taxon>
        <taxon>Clostridia</taxon>
        <taxon>Lachnospirales</taxon>
        <taxon>Lachnospiraceae</taxon>
        <taxon>Candidatus Weimeria</taxon>
    </lineage>
</organism>
<comment type="caution">
    <text evidence="14">The sequence shown here is derived from an EMBL/GenBank/DDBJ whole genome shotgun (WGS) entry which is preliminary data.</text>
</comment>
<feature type="binding site" evidence="11">
    <location>
        <begin position="69"/>
        <end position="72"/>
    </location>
    <ligand>
        <name>NADP(+)</name>
        <dbReference type="ChEBI" id="CHEBI:58349"/>
    </ligand>
</feature>
<feature type="binding site" evidence="11">
    <location>
        <begin position="8"/>
        <end position="13"/>
    </location>
    <ligand>
        <name>NADP(+)</name>
        <dbReference type="ChEBI" id="CHEBI:58349"/>
    </ligand>
</feature>
<dbReference type="Proteomes" id="UP000460257">
    <property type="component" value="Unassembled WGS sequence"/>
</dbReference>
<evidence type="ECO:0000256" key="2">
    <source>
        <dbReference type="ARBA" id="ARBA00005525"/>
    </source>
</evidence>
<dbReference type="GO" id="GO:0005737">
    <property type="term" value="C:cytoplasm"/>
    <property type="evidence" value="ECO:0007669"/>
    <property type="project" value="UniProtKB-SubCell"/>
</dbReference>
<gene>
    <name evidence="9 14" type="primary">proC</name>
    <name evidence="14" type="ORF">FRC54_03190</name>
</gene>
<evidence type="ECO:0000256" key="11">
    <source>
        <dbReference type="PIRSR" id="PIRSR000193-1"/>
    </source>
</evidence>
<dbReference type="PIRSF" id="PIRSF000193">
    <property type="entry name" value="Pyrrol-5-carb_rd"/>
    <property type="match status" value="1"/>
</dbReference>
<feature type="domain" description="Pyrroline-5-carboxylate reductase dimerisation" evidence="13">
    <location>
        <begin position="161"/>
        <end position="265"/>
    </location>
</feature>
<keyword evidence="7 9" id="KW-0560">Oxidoreductase</keyword>
<proteinExistence type="inferred from homology"/>
<dbReference type="InterPro" id="IPR028939">
    <property type="entry name" value="P5C_Rdtase_cat_N"/>
</dbReference>
<dbReference type="PANTHER" id="PTHR11645">
    <property type="entry name" value="PYRROLINE-5-CARBOXYLATE REDUCTASE"/>
    <property type="match status" value="1"/>
</dbReference>
<dbReference type="SUPFAM" id="SSF48179">
    <property type="entry name" value="6-phosphogluconate dehydrogenase C-terminal domain-like"/>
    <property type="match status" value="1"/>
</dbReference>
<comment type="catalytic activity">
    <reaction evidence="9">
        <text>L-proline + NAD(+) = (S)-1-pyrroline-5-carboxylate + NADH + 2 H(+)</text>
        <dbReference type="Rhea" id="RHEA:14105"/>
        <dbReference type="ChEBI" id="CHEBI:15378"/>
        <dbReference type="ChEBI" id="CHEBI:17388"/>
        <dbReference type="ChEBI" id="CHEBI:57540"/>
        <dbReference type="ChEBI" id="CHEBI:57945"/>
        <dbReference type="ChEBI" id="CHEBI:60039"/>
        <dbReference type="EC" id="1.5.1.2"/>
    </reaction>
</comment>
<dbReference type="Pfam" id="PF03807">
    <property type="entry name" value="F420_oxidored"/>
    <property type="match status" value="1"/>
</dbReference>
<feature type="binding site" evidence="11">
    <location>
        <position position="57"/>
    </location>
    <ligand>
        <name>NADPH</name>
        <dbReference type="ChEBI" id="CHEBI:57783"/>
    </ligand>
</feature>
<keyword evidence="6 9" id="KW-0521">NADP</keyword>
<evidence type="ECO:0000313" key="15">
    <source>
        <dbReference type="Proteomes" id="UP000460257"/>
    </source>
</evidence>
<comment type="subcellular location">
    <subcellularLocation>
        <location evidence="1 9">Cytoplasm</location>
    </subcellularLocation>
</comment>
<dbReference type="Gene3D" id="3.40.50.720">
    <property type="entry name" value="NAD(P)-binding Rossmann-like Domain"/>
    <property type="match status" value="1"/>
</dbReference>